<keyword evidence="2" id="KW-1185">Reference proteome</keyword>
<dbReference type="OrthoDB" id="4700192at2"/>
<comment type="caution">
    <text evidence="1">The sequence shown here is derived from an EMBL/GenBank/DDBJ whole genome shotgun (WGS) entry which is preliminary data.</text>
</comment>
<protein>
    <submittedName>
        <fullName evidence="1">Uncharacterized protein</fullName>
    </submittedName>
</protein>
<name>I4EIG3_9BACT</name>
<sequence length="321" mass="35239">MLDLEARASALCTGPAGCGFLLTLEESALPVDVAARPEICIEAAAIAQHEIGPFMPDHDWTVATVLAEGPRLLEFARSLLSVPEAAWLFAPLDRSAQLWISEDGAPPDPAKRLTPSAPPTNWERYAQKPANNPRGSILIAFVTSTPVGGGSSVLAGAANGAGDWDFEPPVQQYRLRVAATARVFEVDGPEAWHRLCAGYPATGEDGRIVPDWSAVAHDWDAVHLTLGGQLSAEQVRVESPAGWSELWGWDNEQTLWLRWCFTAVERLPVLAELPRSTAGLAWPRWIWQLEHERILQGLVPGAAVLTARIEGSRPWWRFWRR</sequence>
<organism evidence="1 2">
    <name type="scientific">Nitrolancea hollandica Lb</name>
    <dbReference type="NCBI Taxonomy" id="1129897"/>
    <lineage>
        <taxon>Bacteria</taxon>
        <taxon>Pseudomonadati</taxon>
        <taxon>Thermomicrobiota</taxon>
        <taxon>Thermomicrobia</taxon>
        <taxon>Sphaerobacterales</taxon>
        <taxon>Sphaerobacterineae</taxon>
        <taxon>Sphaerobacteraceae</taxon>
        <taxon>Nitrolancea</taxon>
    </lineage>
</organism>
<evidence type="ECO:0000313" key="1">
    <source>
        <dbReference type="EMBL" id="CCF84475.1"/>
    </source>
</evidence>
<proteinExistence type="predicted"/>
<gene>
    <name evidence="1" type="ORF">NITHO_3430020</name>
</gene>
<reference evidence="1 2" key="1">
    <citation type="journal article" date="2012" name="ISME J.">
        <title>Nitrification expanded: discovery, physiology and genomics of a nitrite-oxidizing bacterium from the phylum Chloroflexi.</title>
        <authorList>
            <person name="Sorokin D.Y."/>
            <person name="Lucker S."/>
            <person name="Vejmelkova D."/>
            <person name="Kostrikina N.A."/>
            <person name="Kleerebezem R."/>
            <person name="Rijpstra W.I."/>
            <person name="Damste J.S."/>
            <person name="Le Paslier D."/>
            <person name="Muyzer G."/>
            <person name="Wagner M."/>
            <person name="van Loosdrecht M.C."/>
            <person name="Daims H."/>
        </authorList>
    </citation>
    <scope>NUCLEOTIDE SEQUENCE [LARGE SCALE GENOMIC DNA]</scope>
    <source>
        <strain evidence="2">none</strain>
    </source>
</reference>
<evidence type="ECO:0000313" key="2">
    <source>
        <dbReference type="Proteomes" id="UP000004221"/>
    </source>
</evidence>
<dbReference type="AlphaFoldDB" id="I4EIG3"/>
<dbReference type="Proteomes" id="UP000004221">
    <property type="component" value="Unassembled WGS sequence"/>
</dbReference>
<dbReference type="EMBL" id="CAGS01000272">
    <property type="protein sequence ID" value="CCF84475.1"/>
    <property type="molecule type" value="Genomic_DNA"/>
</dbReference>
<accession>I4EIG3</accession>
<dbReference type="RefSeq" id="WP_008478661.1">
    <property type="nucleotide sequence ID" value="NZ_CAGS01000272.1"/>
</dbReference>